<dbReference type="InParanoid" id="A0A084Q9L3"/>
<keyword evidence="3" id="KW-1185">Reference proteome</keyword>
<organism evidence="2 3">
    <name type="scientific">Stachybotrys chlorohalonatus (strain IBT 40285)</name>
    <dbReference type="NCBI Taxonomy" id="1283841"/>
    <lineage>
        <taxon>Eukaryota</taxon>
        <taxon>Fungi</taxon>
        <taxon>Dikarya</taxon>
        <taxon>Ascomycota</taxon>
        <taxon>Pezizomycotina</taxon>
        <taxon>Sordariomycetes</taxon>
        <taxon>Hypocreomycetidae</taxon>
        <taxon>Hypocreales</taxon>
        <taxon>Stachybotryaceae</taxon>
        <taxon>Stachybotrys</taxon>
    </lineage>
</organism>
<dbReference type="SUPFAM" id="SSF55961">
    <property type="entry name" value="Bet v1-like"/>
    <property type="match status" value="1"/>
</dbReference>
<dbReference type="Gene3D" id="3.30.530.20">
    <property type="match status" value="1"/>
</dbReference>
<dbReference type="STRING" id="1283841.A0A084Q9L3"/>
<evidence type="ECO:0000313" key="2">
    <source>
        <dbReference type="EMBL" id="KFA60648.1"/>
    </source>
</evidence>
<accession>A0A084Q9L3</accession>
<feature type="domain" description="DUF3074" evidence="1">
    <location>
        <begin position="107"/>
        <end position="284"/>
    </location>
</feature>
<dbReference type="PANTHER" id="PTHR40370">
    <property type="entry name" value="EXPRESSED PROTEIN"/>
    <property type="match status" value="1"/>
</dbReference>
<dbReference type="PANTHER" id="PTHR40370:SF1">
    <property type="entry name" value="DUF3074 DOMAIN-CONTAINING PROTEIN"/>
    <property type="match status" value="1"/>
</dbReference>
<dbReference type="AlphaFoldDB" id="A0A084Q9L3"/>
<dbReference type="EMBL" id="KL660900">
    <property type="protein sequence ID" value="KFA60648.1"/>
    <property type="molecule type" value="Genomic_DNA"/>
</dbReference>
<reference evidence="2 3" key="1">
    <citation type="journal article" date="2014" name="BMC Genomics">
        <title>Comparative genome sequencing reveals chemotype-specific gene clusters in the toxigenic black mold Stachybotrys.</title>
        <authorList>
            <person name="Semeiks J."/>
            <person name="Borek D."/>
            <person name="Otwinowski Z."/>
            <person name="Grishin N.V."/>
        </authorList>
    </citation>
    <scope>NUCLEOTIDE SEQUENCE [LARGE SCALE GENOMIC DNA]</scope>
    <source>
        <strain evidence="2 3">IBT 40285</strain>
    </source>
</reference>
<sequence>MVEQYGPLVRLWGVRRSQLPNPGASSRELLPLLKSILLEALPFISDVPSSTNIKTSSWREKGTKKFPNTESPVQLYERKVTDEDLEYLARKYKLSSARSDTPEPETWALRRSVHRDAAVAGTAEWDEFVRYFKEGHAEAEKEYTPSVLSTRVIQEWDCTGVEVPFDGDVWTDWTLKLEESVHKLPKPLQKRLFPVFQATCSVRGRREFLVIQIAAKEPDVGVKGQRGRVRGAYTSIERLRETAEGTEWVMGTVSDARGALPPWMQRLAVPGQIAKDVEFFLKWIANQRRGGA</sequence>
<dbReference type="InterPro" id="IPR023393">
    <property type="entry name" value="START-like_dom_sf"/>
</dbReference>
<dbReference type="Proteomes" id="UP000028524">
    <property type="component" value="Unassembled WGS sequence"/>
</dbReference>
<dbReference type="InterPro" id="IPR024500">
    <property type="entry name" value="DUF3074"/>
</dbReference>
<dbReference type="Pfam" id="PF11274">
    <property type="entry name" value="DUF3074"/>
    <property type="match status" value="1"/>
</dbReference>
<dbReference type="HOGENOM" id="CLU_045430_0_0_1"/>
<proteinExistence type="predicted"/>
<evidence type="ECO:0000313" key="3">
    <source>
        <dbReference type="Proteomes" id="UP000028524"/>
    </source>
</evidence>
<name>A0A084Q9L3_STAC4</name>
<evidence type="ECO:0000259" key="1">
    <source>
        <dbReference type="Pfam" id="PF11274"/>
    </source>
</evidence>
<protein>
    <recommendedName>
        <fullName evidence="1">DUF3074 domain-containing protein</fullName>
    </recommendedName>
</protein>
<dbReference type="OMA" id="IEWIMAT"/>
<gene>
    <name evidence="2" type="ORF">S40285_07337</name>
</gene>
<dbReference type="OrthoDB" id="6423603at2759"/>